<feature type="region of interest" description="Disordered" evidence="1">
    <location>
        <begin position="1"/>
        <end position="20"/>
    </location>
</feature>
<sequence length="493" mass="55362">MASSSSSSSTSASPVEEPEDSFGALPEPILLLILSFLPTLHAVRTSILSTRWRTLWTSIGVLDLDEGADFIFFGTETRPTGAKRKRKRKGSFAEFVGKVLSFHHTPTLRKLRLHCCSQNCPLQDWVRTAVSRGVQTLDLRLPSHPNRNSSGQLPSLLFTSQSLVDLRLDLGGSALILPGTVALVALRRMRLCFVKFCDDHLTRALFSNSTALKRLVLLNCDYQMLGRLEISCSSLQELAIESLLKADGLGSCEVKIAAPHLTSFVYRASVAQAYVVERFLSVEYVKIQFQRFEAWEVLGQHSILKRASSFFCSLSSARNLDICPVCVKALRFRRTNDWLYPIPFRNLNVLRTAVKDLDYSAIRVVLWLFVLNPHLRALIVEVGDLSVLPSSAGKEDFFKFLGACFKHRCGVVEKVEIRCGGSNFRSREAVRYTTETVLELVKVLLGSQPRLKKLILSNKLFCDSYSSNIRDVVMEKVLSFPKRTRELAVAFIY</sequence>
<comment type="caution">
    <text evidence="4">The sequence shown here is derived from an EMBL/GenBank/DDBJ whole genome shotgun (WGS) entry which is preliminary data.</text>
</comment>
<dbReference type="EMBL" id="NMUH01003995">
    <property type="protein sequence ID" value="MQM07939.1"/>
    <property type="molecule type" value="Genomic_DNA"/>
</dbReference>
<dbReference type="Pfam" id="PF00646">
    <property type="entry name" value="F-box"/>
    <property type="match status" value="1"/>
</dbReference>
<evidence type="ECO:0000259" key="2">
    <source>
        <dbReference type="Pfam" id="PF00646"/>
    </source>
</evidence>
<dbReference type="Proteomes" id="UP000652761">
    <property type="component" value="Unassembled WGS sequence"/>
</dbReference>
<evidence type="ECO:0000259" key="3">
    <source>
        <dbReference type="Pfam" id="PF23622"/>
    </source>
</evidence>
<feature type="domain" description="F-box" evidence="2">
    <location>
        <begin position="25"/>
        <end position="59"/>
    </location>
</feature>
<dbReference type="PANTHER" id="PTHR31900">
    <property type="entry name" value="F-BOX/RNI SUPERFAMILY PROTEIN-RELATED"/>
    <property type="match status" value="1"/>
</dbReference>
<feature type="compositionally biased region" description="Low complexity" evidence="1">
    <location>
        <begin position="1"/>
        <end position="13"/>
    </location>
</feature>
<evidence type="ECO:0008006" key="6">
    <source>
        <dbReference type="Google" id="ProtNLM"/>
    </source>
</evidence>
<name>A0A843WE28_COLES</name>
<gene>
    <name evidence="4" type="ORF">Taro_040789</name>
</gene>
<evidence type="ECO:0000256" key="1">
    <source>
        <dbReference type="SAM" id="MobiDB-lite"/>
    </source>
</evidence>
<dbReference type="InterPro" id="IPR050232">
    <property type="entry name" value="FBL13/AtMIF1-like"/>
</dbReference>
<dbReference type="Pfam" id="PF23622">
    <property type="entry name" value="LRR_At1g61320_AtMIF1"/>
    <property type="match status" value="1"/>
</dbReference>
<dbReference type="PANTHER" id="PTHR31900:SF27">
    <property type="entry name" value="FBD DOMAIN-CONTAINING PROTEIN"/>
    <property type="match status" value="1"/>
</dbReference>
<dbReference type="SUPFAM" id="SSF81383">
    <property type="entry name" value="F-box domain"/>
    <property type="match status" value="1"/>
</dbReference>
<proteinExistence type="predicted"/>
<dbReference type="InterPro" id="IPR001810">
    <property type="entry name" value="F-box_dom"/>
</dbReference>
<accession>A0A843WE28</accession>
<evidence type="ECO:0000313" key="5">
    <source>
        <dbReference type="Proteomes" id="UP000652761"/>
    </source>
</evidence>
<dbReference type="InterPro" id="IPR036047">
    <property type="entry name" value="F-box-like_dom_sf"/>
</dbReference>
<organism evidence="4 5">
    <name type="scientific">Colocasia esculenta</name>
    <name type="common">Wild taro</name>
    <name type="synonym">Arum esculentum</name>
    <dbReference type="NCBI Taxonomy" id="4460"/>
    <lineage>
        <taxon>Eukaryota</taxon>
        <taxon>Viridiplantae</taxon>
        <taxon>Streptophyta</taxon>
        <taxon>Embryophyta</taxon>
        <taxon>Tracheophyta</taxon>
        <taxon>Spermatophyta</taxon>
        <taxon>Magnoliopsida</taxon>
        <taxon>Liliopsida</taxon>
        <taxon>Araceae</taxon>
        <taxon>Aroideae</taxon>
        <taxon>Colocasieae</taxon>
        <taxon>Colocasia</taxon>
    </lineage>
</organism>
<dbReference type="InterPro" id="IPR055357">
    <property type="entry name" value="LRR_At1g61320_AtMIF1"/>
</dbReference>
<protein>
    <recommendedName>
        <fullName evidence="6">F-box domain-containing protein</fullName>
    </recommendedName>
</protein>
<dbReference type="OrthoDB" id="603691at2759"/>
<feature type="domain" description="At1g61320/AtMIF1 LRR" evidence="3">
    <location>
        <begin position="100"/>
        <end position="289"/>
    </location>
</feature>
<reference evidence="4" key="1">
    <citation type="submission" date="2017-07" db="EMBL/GenBank/DDBJ databases">
        <title>Taro Niue Genome Assembly and Annotation.</title>
        <authorList>
            <person name="Atibalentja N."/>
            <person name="Keating K."/>
            <person name="Fields C.J."/>
        </authorList>
    </citation>
    <scope>NUCLEOTIDE SEQUENCE</scope>
    <source>
        <strain evidence="4">Niue_2</strain>
        <tissue evidence="4">Leaf</tissue>
    </source>
</reference>
<evidence type="ECO:0000313" key="4">
    <source>
        <dbReference type="EMBL" id="MQM07939.1"/>
    </source>
</evidence>
<keyword evidence="5" id="KW-1185">Reference proteome</keyword>
<dbReference type="SUPFAM" id="SSF52058">
    <property type="entry name" value="L domain-like"/>
    <property type="match status" value="1"/>
</dbReference>
<dbReference type="AlphaFoldDB" id="A0A843WE28"/>